<dbReference type="Pfam" id="PF17179">
    <property type="entry name" value="Fer4_22"/>
    <property type="match status" value="1"/>
</dbReference>
<dbReference type="OrthoDB" id="9796486at2"/>
<comment type="caution">
    <text evidence="5">The sequence shown here is derived from an EMBL/GenBank/DDBJ whole genome shotgun (WGS) entry which is preliminary data.</text>
</comment>
<evidence type="ECO:0000256" key="1">
    <source>
        <dbReference type="ARBA" id="ARBA00022723"/>
    </source>
</evidence>
<feature type="domain" description="4Fe-4S ferredoxin-type" evidence="4">
    <location>
        <begin position="258"/>
        <end position="290"/>
    </location>
</feature>
<keyword evidence="6" id="KW-1185">Reference proteome</keyword>
<dbReference type="PANTHER" id="PTHR40447:SF1">
    <property type="entry name" value="ANAEROBIC SULFITE REDUCTASE SUBUNIT A"/>
    <property type="match status" value="1"/>
</dbReference>
<dbReference type="RefSeq" id="WP_027844921.1">
    <property type="nucleotide sequence ID" value="NZ_LMTZ01000055.1"/>
</dbReference>
<dbReference type="InterPro" id="IPR017900">
    <property type="entry name" value="4Fe4S_Fe_S_CS"/>
</dbReference>
<gene>
    <name evidence="5" type="ORF">BC008_33765</name>
</gene>
<sequence>MNKKSPTNSRVIVAREDLQQLLDVLTQQEYQLIGPTINEGAIVYDRVSKVEDFPIGWTDEQDGGTYRLRSRNDKAVFGYVVGPHSWKKYLFPSRVRLWKAQRQGQNIQVNPEIPDSTKRAFIGMRSCELNAIAIQDKVFLSGESVDPHYKANRDNIFIVAVNCAQAGGTCFCASMRTGPKAIQGFDLALTEVLDSESHYFVVEVGSELGAQVIDRVVHKPASTAEQVIADEIVTQTAQQMGRNLDTEGIKELLYDNLEHPRWDDVASRCLACGNCTLVCPTCFCSTVEDVTDLTGNHAERWRQWDSCFTIDFSYLHGGSVRTSIKSRYRQWMTHKLASWIDQFGTSGCVGCGRCITWCPVGIDITEEVKAIKESS</sequence>
<dbReference type="GO" id="GO:0051536">
    <property type="term" value="F:iron-sulfur cluster binding"/>
    <property type="evidence" value="ECO:0007669"/>
    <property type="project" value="UniProtKB-KW"/>
</dbReference>
<organism evidence="5 6">
    <name type="scientific">Mastigocoleus testarum BC008</name>
    <dbReference type="NCBI Taxonomy" id="371196"/>
    <lineage>
        <taxon>Bacteria</taxon>
        <taxon>Bacillati</taxon>
        <taxon>Cyanobacteriota</taxon>
        <taxon>Cyanophyceae</taxon>
        <taxon>Nostocales</taxon>
        <taxon>Hapalosiphonaceae</taxon>
        <taxon>Mastigocoleus</taxon>
    </lineage>
</organism>
<keyword evidence="3" id="KW-0411">Iron-sulfur</keyword>
<proteinExistence type="predicted"/>
<feature type="domain" description="4Fe-4S ferredoxin-type" evidence="4">
    <location>
        <begin position="339"/>
        <end position="367"/>
    </location>
</feature>
<dbReference type="InterPro" id="IPR009051">
    <property type="entry name" value="Helical_ferredxn"/>
</dbReference>
<name>A0A0V7ZVM8_9CYAN</name>
<reference evidence="5 6" key="1">
    <citation type="journal article" date="2015" name="Genome Announc.">
        <title>Draft Genome of the Euendolithic (true boring) Cyanobacterium Mastigocoleus testarum strain BC008.</title>
        <authorList>
            <person name="Guida B.S."/>
            <person name="Garcia-Pichel F."/>
        </authorList>
    </citation>
    <scope>NUCLEOTIDE SEQUENCE [LARGE SCALE GENOMIC DNA]</scope>
    <source>
        <strain evidence="5 6">BC008</strain>
    </source>
</reference>
<dbReference type="Proteomes" id="UP000053372">
    <property type="component" value="Unassembled WGS sequence"/>
</dbReference>
<dbReference type="SUPFAM" id="SSF46548">
    <property type="entry name" value="alpha-helical ferredoxin"/>
    <property type="match status" value="1"/>
</dbReference>
<evidence type="ECO:0000256" key="2">
    <source>
        <dbReference type="ARBA" id="ARBA00023004"/>
    </source>
</evidence>
<dbReference type="InterPro" id="IPR017896">
    <property type="entry name" value="4Fe4S_Fe-S-bd"/>
</dbReference>
<keyword evidence="1" id="KW-0479">Metal-binding</keyword>
<dbReference type="PROSITE" id="PS51379">
    <property type="entry name" value="4FE4S_FER_2"/>
    <property type="match status" value="2"/>
</dbReference>
<evidence type="ECO:0000313" key="6">
    <source>
        <dbReference type="Proteomes" id="UP000053372"/>
    </source>
</evidence>
<dbReference type="AlphaFoldDB" id="A0A0V7ZVM8"/>
<keyword evidence="2" id="KW-0408">Iron</keyword>
<protein>
    <submittedName>
        <fullName evidence="5">Cytochrome C</fullName>
    </submittedName>
</protein>
<evidence type="ECO:0000256" key="3">
    <source>
        <dbReference type="ARBA" id="ARBA00023014"/>
    </source>
</evidence>
<dbReference type="GO" id="GO:0046872">
    <property type="term" value="F:metal ion binding"/>
    <property type="evidence" value="ECO:0007669"/>
    <property type="project" value="UniProtKB-KW"/>
</dbReference>
<evidence type="ECO:0000259" key="4">
    <source>
        <dbReference type="PROSITE" id="PS51379"/>
    </source>
</evidence>
<dbReference type="PANTHER" id="PTHR40447">
    <property type="entry name" value="ANAEROBIC SULFITE REDUCTASE SUBUNIT A"/>
    <property type="match status" value="1"/>
</dbReference>
<evidence type="ECO:0000313" key="5">
    <source>
        <dbReference type="EMBL" id="KST68617.1"/>
    </source>
</evidence>
<dbReference type="EMBL" id="LMTZ01000055">
    <property type="protein sequence ID" value="KST68617.1"/>
    <property type="molecule type" value="Genomic_DNA"/>
</dbReference>
<accession>A0A0V7ZVM8</accession>
<dbReference type="PROSITE" id="PS00198">
    <property type="entry name" value="4FE4S_FER_1"/>
    <property type="match status" value="2"/>
</dbReference>
<dbReference type="Gene3D" id="1.10.1060.10">
    <property type="entry name" value="Alpha-helical ferredoxin"/>
    <property type="match status" value="1"/>
</dbReference>